<dbReference type="InterPro" id="IPR015943">
    <property type="entry name" value="WD40/YVTN_repeat-like_dom_sf"/>
</dbReference>
<feature type="domain" description="Vps8 RING finger" evidence="5">
    <location>
        <begin position="1701"/>
        <end position="1730"/>
    </location>
</feature>
<evidence type="ECO:0000313" key="7">
    <source>
        <dbReference type="Proteomes" id="UP000245699"/>
    </source>
</evidence>
<dbReference type="PANTHER" id="PTHR12616:SF8">
    <property type="entry name" value="VACUOLAR PROTEIN SORTING-ASSOCIATED PROTEIN 8 HOMOLOG"/>
    <property type="match status" value="1"/>
</dbReference>
<keyword evidence="2" id="KW-0853">WD repeat</keyword>
<dbReference type="OrthoDB" id="289913at2759"/>
<dbReference type="InterPro" id="IPR056939">
    <property type="entry name" value="Znf_RING_Vps8"/>
</dbReference>
<dbReference type="Pfam" id="PF23410">
    <property type="entry name" value="Beta-prop_VPS8"/>
    <property type="match status" value="1"/>
</dbReference>
<comment type="caution">
    <text evidence="6">The sequence shown here is derived from an EMBL/GenBank/DDBJ whole genome shotgun (WGS) entry which is preliminary data.</text>
</comment>
<accession>A0A2T9Z2Q1</accession>
<dbReference type="STRING" id="61424.A0A2T9Z2Q1"/>
<dbReference type="GO" id="GO:0030897">
    <property type="term" value="C:HOPS complex"/>
    <property type="evidence" value="ECO:0007669"/>
    <property type="project" value="TreeGrafter"/>
</dbReference>
<dbReference type="GO" id="GO:0034058">
    <property type="term" value="P:endosomal vesicle fusion"/>
    <property type="evidence" value="ECO:0007669"/>
    <property type="project" value="TreeGrafter"/>
</dbReference>
<dbReference type="InterPro" id="IPR025941">
    <property type="entry name" value="Vps8_central_dom"/>
</dbReference>
<feature type="domain" description="Vacuolar protein sorting-associated protein 8 central" evidence="4">
    <location>
        <begin position="628"/>
        <end position="829"/>
    </location>
</feature>
<sequence>MSDSTSIKSNESSENNGFVYVSDEESRISDSNSQSTSARNMEFVTSIDKHFSLQNNNISLSNLHNSILTKKESPSIHYDKKNSIPPENFNEYVLLNNIKPISELLTNEELINRIGNPLCFAVGIHYAVGTNQGKIWICDETGLVKVILGKQSSYYGLVSSLSFSADNTRLVVGYSDGYVVVWVWEKALVESVVKPTELNLETDNSHTIYSPITHVAFIGISRHRFISADVYGKVIHHQIFDNIVMNTLKSKSIYNHKNQPQKEKEVSFFLDIETIHFGNKNLIIDKLGIVAILFNNKLLIYQTKPSINQIISIKFEKPTTYLSGSISISPDYMISTTPILPMIACSIGKDIIVYSLNIDAISKNSYKASVAKTFEWKSNENITLVKWVEPLVILATTPDMSIYAIDICSTVETMLYKLEPQKAISQPWVATATGIDMLGCFRYSIIPTKGKIYVFTENEVLVLKLKTWIERILSAMDDGRFVEAITLSTGLYRGDSGQVVVGLPPTFSNLKKLVFTQLRHSSNIHTLEENYVDFERKSIIGPKLNTLVQASLKFIFSAKYSELSSSSSSNKKNINSQLSYIYDGLTIDEILRSLLVACVEACIATKELDFLLKDVFELVCTFPKAELIFLEVLEPFIENGVISKVSPQILQSLLKSYSENSRKREKLEECLLLIDLEPHTEDSEVDIDGILSTCKMWNMWRALSRIWIDVINDPVTPLNNLVDSLKPKFVEINSSNQLVIKVNGFVSGNSKNTEAISELDVLFEVLECVLCGLTYPSKKKYLSLQTARKMAQNTLKWLIENINSNDFFKFKDSKHSNYTVGHSNEDENVFSDVHTDSDTTSPTKYTSPKFSQEQSYNTMELDYYNNLSFILFVDPQRILSLLLRVINHPFSRQILFVITNPENIVSKDNLYTDFHSDPEANVSNSETNTDSKIVKPVSQAFCDTILDVLYKYHSKAEYENHHSKSEIKDAFNFDPEKMCMMSLFIIHVYTVQHPSVNLSDESLNFLINCLCTLKTGYSHDKCETAILNLFKIYSPRQNMDNILESIQAASFYKVLRSLYLSSGNLDLVVETYLDDPGTDRKYRVFKEINSILKNKDLYTKEQIDLFIRFIAENIINLSSISTFEFGILVEDNLNQFITHSDIIDTLNANKDCIEYELSYLDFVLNFQDHISRTKKHYRSHFTAEYGQENLIIEFSGYKLCCTTEGVLYSLLALPTKRIQDMCDRYIELLAVYYPERSLVFIKRHTEDHVLTRILNTETILNICSRNGLLDSVAWIYIKNGNFGKAIQVYLSFLEEIVTKHLQDKKGGLIETTSTLPDYKTNKKAWVLGNYLELPLTNKGSDYLVENYLKQIIDNCLYVCSIRASSLTDERTLYSRSPTEKNITDENEITVMWKRVLFTLGNIILNMIKPLDVKDEFRFFFTIYKNTILKEIGEHTLLEYLIHLLMNVLDSFFQTSIKLSIAAPFFKNISYSPKKDSKRKTKKALKPNNISLEKETKLELSINLISCSNRQYSFFNFVSYLVLFGGLKNKAQVLTLSSRISNCDIYSLATRYNTFANKGWRPVNDNSSLVLRSSIINEKNVGEILNKKNGSFQENFLDNQSYKKSTKWRCKICSGMLLFDTRADDALQRLSKLVRVSYSQITLETTQLTSTKNTFQKSIWNHLKHLNHSKNNLLLEKKFQPRTINQKFQYTKNQFDNSESNVENQKQVIIFACGHSFHLKCLEQAELPSELLDHENSTIKQMDRKKCYICK</sequence>
<feature type="repeat" description="WD" evidence="2">
    <location>
        <begin position="151"/>
        <end position="182"/>
    </location>
</feature>
<feature type="compositionally biased region" description="Polar residues" evidence="3">
    <location>
        <begin position="1"/>
        <end position="16"/>
    </location>
</feature>
<organism evidence="6 7">
    <name type="scientific">Furculomyces boomerangus</name>
    <dbReference type="NCBI Taxonomy" id="61424"/>
    <lineage>
        <taxon>Eukaryota</taxon>
        <taxon>Fungi</taxon>
        <taxon>Fungi incertae sedis</taxon>
        <taxon>Zoopagomycota</taxon>
        <taxon>Kickxellomycotina</taxon>
        <taxon>Harpellomycetes</taxon>
        <taxon>Harpellales</taxon>
        <taxon>Harpellaceae</taxon>
        <taxon>Furculomyces</taxon>
    </lineage>
</organism>
<dbReference type="SUPFAM" id="SSF50978">
    <property type="entry name" value="WD40 repeat-like"/>
    <property type="match status" value="1"/>
</dbReference>
<dbReference type="EMBL" id="MBFT01000065">
    <property type="protein sequence ID" value="PVU98870.1"/>
    <property type="molecule type" value="Genomic_DNA"/>
</dbReference>
<gene>
    <name evidence="6" type="ORF">BB559_001212</name>
</gene>
<feature type="region of interest" description="Disordered" evidence="3">
    <location>
        <begin position="1"/>
        <end position="35"/>
    </location>
</feature>
<name>A0A2T9Z2Q1_9FUNG</name>
<evidence type="ECO:0000313" key="6">
    <source>
        <dbReference type="EMBL" id="PVU98870.1"/>
    </source>
</evidence>
<evidence type="ECO:0000256" key="3">
    <source>
        <dbReference type="SAM" id="MobiDB-lite"/>
    </source>
</evidence>
<dbReference type="Gene3D" id="2.130.10.10">
    <property type="entry name" value="YVTN repeat-like/Quinoprotein amine dehydrogenase"/>
    <property type="match status" value="1"/>
</dbReference>
<dbReference type="GO" id="GO:0006623">
    <property type="term" value="P:protein targeting to vacuole"/>
    <property type="evidence" value="ECO:0007669"/>
    <property type="project" value="InterPro"/>
</dbReference>
<dbReference type="Pfam" id="PF23412">
    <property type="entry name" value="zf_RING_Vps8"/>
    <property type="match status" value="1"/>
</dbReference>
<dbReference type="PROSITE" id="PS50082">
    <property type="entry name" value="WD_REPEATS_2"/>
    <property type="match status" value="1"/>
</dbReference>
<comment type="similarity">
    <text evidence="1">Belongs to the VPS8 family.</text>
</comment>
<dbReference type="Proteomes" id="UP000245699">
    <property type="component" value="Unassembled WGS sequence"/>
</dbReference>
<protein>
    <submittedName>
        <fullName evidence="6">Uncharacterized protein</fullName>
    </submittedName>
</protein>
<dbReference type="PANTHER" id="PTHR12616">
    <property type="entry name" value="VACUOLAR PROTEIN SORTING VPS41"/>
    <property type="match status" value="1"/>
</dbReference>
<evidence type="ECO:0000259" key="4">
    <source>
        <dbReference type="Pfam" id="PF12816"/>
    </source>
</evidence>
<dbReference type="InterPro" id="IPR045111">
    <property type="entry name" value="Vps41/Vps8"/>
</dbReference>
<dbReference type="InterPro" id="IPR001680">
    <property type="entry name" value="WD40_rpt"/>
</dbReference>
<feature type="compositionally biased region" description="Polar residues" evidence="3">
    <location>
        <begin position="838"/>
        <end position="849"/>
    </location>
</feature>
<dbReference type="InterPro" id="IPR036322">
    <property type="entry name" value="WD40_repeat_dom_sf"/>
</dbReference>
<dbReference type="Pfam" id="PF12816">
    <property type="entry name" value="TPR_Vps8"/>
    <property type="match status" value="1"/>
</dbReference>
<evidence type="ECO:0000256" key="1">
    <source>
        <dbReference type="ARBA" id="ARBA00009422"/>
    </source>
</evidence>
<reference evidence="6 7" key="1">
    <citation type="journal article" date="2018" name="MBio">
        <title>Comparative Genomics Reveals the Core Gene Toolbox for the Fungus-Insect Symbiosis.</title>
        <authorList>
            <person name="Wang Y."/>
            <person name="Stata M."/>
            <person name="Wang W."/>
            <person name="Stajich J.E."/>
            <person name="White M.M."/>
            <person name="Moncalvo J.M."/>
        </authorList>
    </citation>
    <scope>NUCLEOTIDE SEQUENCE [LARGE SCALE GENOMIC DNA]</scope>
    <source>
        <strain evidence="6 7">AUS-77-4</strain>
    </source>
</reference>
<proteinExistence type="inferred from homology"/>
<evidence type="ECO:0000259" key="5">
    <source>
        <dbReference type="Pfam" id="PF23412"/>
    </source>
</evidence>
<dbReference type="GO" id="GO:0005770">
    <property type="term" value="C:late endosome"/>
    <property type="evidence" value="ECO:0007669"/>
    <property type="project" value="TreeGrafter"/>
</dbReference>
<feature type="region of interest" description="Disordered" evidence="3">
    <location>
        <begin position="829"/>
        <end position="849"/>
    </location>
</feature>
<evidence type="ECO:0000256" key="2">
    <source>
        <dbReference type="PROSITE-ProRule" id="PRU00221"/>
    </source>
</evidence>
<keyword evidence="7" id="KW-1185">Reference proteome</keyword>